<keyword evidence="4" id="KW-1185">Reference proteome</keyword>
<dbReference type="PROSITE" id="PS00910">
    <property type="entry name" value="UPF0029"/>
    <property type="match status" value="1"/>
</dbReference>
<organism evidence="3 4">
    <name type="scientific">Georgenia deserti</name>
    <dbReference type="NCBI Taxonomy" id="2093781"/>
    <lineage>
        <taxon>Bacteria</taxon>
        <taxon>Bacillati</taxon>
        <taxon>Actinomycetota</taxon>
        <taxon>Actinomycetes</taxon>
        <taxon>Micrococcales</taxon>
        <taxon>Bogoriellaceae</taxon>
        <taxon>Georgenia</taxon>
    </lineage>
</organism>
<feature type="domain" description="Impact N-terminal" evidence="2">
    <location>
        <begin position="19"/>
        <end position="126"/>
    </location>
</feature>
<sequence length="213" mass="22335">MSDIKPAAGVVTRTEIVVRRSRFIALLARAADEEQAREFVAGARREFPDARHHCSAFVVSTTGANPVMRSADDGEPPGTAGMPMLDVLRASGLCDVVAVVVRYFGGTKLGTGGLVRAYSDAVRAALERTPTVRAVRLSARSLELSHAEAARVEAELRARGVEVADVEYTGTGTQLTLLTDDVAGLYAAVQALTSGGGELRPAGERVVEISAGS</sequence>
<comment type="similarity">
    <text evidence="1">Belongs to the IMPACT family.</text>
</comment>
<dbReference type="InterPro" id="IPR036956">
    <property type="entry name" value="Impact_N_sf"/>
</dbReference>
<protein>
    <submittedName>
        <fullName evidence="3">IMPACT family protein</fullName>
    </submittedName>
</protein>
<dbReference type="Pfam" id="PF01205">
    <property type="entry name" value="Impact_N"/>
    <property type="match status" value="1"/>
</dbReference>
<gene>
    <name evidence="3" type="ORF">ACFSE6_18815</name>
</gene>
<dbReference type="RefSeq" id="WP_388011096.1">
    <property type="nucleotide sequence ID" value="NZ_JBHUEE010000015.1"/>
</dbReference>
<dbReference type="PANTHER" id="PTHR16301">
    <property type="entry name" value="IMPACT-RELATED"/>
    <property type="match status" value="1"/>
</dbReference>
<dbReference type="InterPro" id="IPR023582">
    <property type="entry name" value="Impact"/>
</dbReference>
<dbReference type="SUPFAM" id="SSF54211">
    <property type="entry name" value="Ribosomal protein S5 domain 2-like"/>
    <property type="match status" value="1"/>
</dbReference>
<comment type="caution">
    <text evidence="3">The sequence shown here is derived from an EMBL/GenBank/DDBJ whole genome shotgun (WGS) entry which is preliminary data.</text>
</comment>
<dbReference type="Proteomes" id="UP001597277">
    <property type="component" value="Unassembled WGS sequence"/>
</dbReference>
<evidence type="ECO:0000313" key="4">
    <source>
        <dbReference type="Proteomes" id="UP001597277"/>
    </source>
</evidence>
<reference evidence="4" key="1">
    <citation type="journal article" date="2019" name="Int. J. Syst. Evol. Microbiol.">
        <title>The Global Catalogue of Microorganisms (GCM) 10K type strain sequencing project: providing services to taxonomists for standard genome sequencing and annotation.</title>
        <authorList>
            <consortium name="The Broad Institute Genomics Platform"/>
            <consortium name="The Broad Institute Genome Sequencing Center for Infectious Disease"/>
            <person name="Wu L."/>
            <person name="Ma J."/>
        </authorList>
    </citation>
    <scope>NUCLEOTIDE SEQUENCE [LARGE SCALE GENOMIC DNA]</scope>
    <source>
        <strain evidence="4">JCM 17130</strain>
    </source>
</reference>
<name>A0ABW4L8X3_9MICO</name>
<evidence type="ECO:0000256" key="1">
    <source>
        <dbReference type="ARBA" id="ARBA00007665"/>
    </source>
</evidence>
<dbReference type="InterPro" id="IPR020568">
    <property type="entry name" value="Ribosomal_Su5_D2-typ_SF"/>
</dbReference>
<dbReference type="Gene3D" id="3.30.230.30">
    <property type="entry name" value="Impact, N-terminal domain"/>
    <property type="match status" value="1"/>
</dbReference>
<dbReference type="PANTHER" id="PTHR16301:SF20">
    <property type="entry name" value="IMPACT FAMILY MEMBER YIGZ"/>
    <property type="match status" value="1"/>
</dbReference>
<dbReference type="InterPro" id="IPR020569">
    <property type="entry name" value="UPF0029_Impact_CS"/>
</dbReference>
<evidence type="ECO:0000313" key="3">
    <source>
        <dbReference type="EMBL" id="MFD1719895.1"/>
    </source>
</evidence>
<proteinExistence type="inferred from homology"/>
<dbReference type="EMBL" id="JBHUEE010000015">
    <property type="protein sequence ID" value="MFD1719895.1"/>
    <property type="molecule type" value="Genomic_DNA"/>
</dbReference>
<accession>A0ABW4L8X3</accession>
<evidence type="ECO:0000259" key="2">
    <source>
        <dbReference type="Pfam" id="PF01205"/>
    </source>
</evidence>
<dbReference type="InterPro" id="IPR001498">
    <property type="entry name" value="Impact_N"/>
</dbReference>